<evidence type="ECO:0000313" key="1">
    <source>
        <dbReference type="EMBL" id="GAG44004.1"/>
    </source>
</evidence>
<sequence>VRQLLNTFFDGSVERAVAALLSASESELSDEELDRLARLIRGARKEGR</sequence>
<dbReference type="EMBL" id="BARS01059289">
    <property type="protein sequence ID" value="GAG44004.1"/>
    <property type="molecule type" value="Genomic_DNA"/>
</dbReference>
<dbReference type="AlphaFoldDB" id="X0XLG4"/>
<accession>X0XLG4</accession>
<comment type="caution">
    <text evidence="1">The sequence shown here is derived from an EMBL/GenBank/DDBJ whole genome shotgun (WGS) entry which is preliminary data.</text>
</comment>
<protein>
    <submittedName>
        <fullName evidence="1">Uncharacterized protein</fullName>
    </submittedName>
</protein>
<reference evidence="1" key="1">
    <citation type="journal article" date="2014" name="Front. Microbiol.">
        <title>High frequency of phylogenetically diverse reductive dehalogenase-homologous genes in deep subseafloor sedimentary metagenomes.</title>
        <authorList>
            <person name="Kawai M."/>
            <person name="Futagami T."/>
            <person name="Toyoda A."/>
            <person name="Takaki Y."/>
            <person name="Nishi S."/>
            <person name="Hori S."/>
            <person name="Arai W."/>
            <person name="Tsubouchi T."/>
            <person name="Morono Y."/>
            <person name="Uchiyama I."/>
            <person name="Ito T."/>
            <person name="Fujiyama A."/>
            <person name="Inagaki F."/>
            <person name="Takami H."/>
        </authorList>
    </citation>
    <scope>NUCLEOTIDE SEQUENCE</scope>
    <source>
        <strain evidence="1">Expedition CK06-06</strain>
    </source>
</reference>
<feature type="non-terminal residue" evidence="1">
    <location>
        <position position="1"/>
    </location>
</feature>
<name>X0XLG4_9ZZZZ</name>
<proteinExistence type="predicted"/>
<dbReference type="Gene3D" id="1.10.4040.10">
    <property type="entry name" value="Penicillinase repressor domain"/>
    <property type="match status" value="1"/>
</dbReference>
<gene>
    <name evidence="1" type="ORF">S01H1_85975</name>
</gene>
<organism evidence="1">
    <name type="scientific">marine sediment metagenome</name>
    <dbReference type="NCBI Taxonomy" id="412755"/>
    <lineage>
        <taxon>unclassified sequences</taxon>
        <taxon>metagenomes</taxon>
        <taxon>ecological metagenomes</taxon>
    </lineage>
</organism>